<feature type="signal peptide" evidence="2">
    <location>
        <begin position="1"/>
        <end position="22"/>
    </location>
</feature>
<dbReference type="Proteomes" id="UP000005666">
    <property type="component" value="Chromosome 1"/>
</dbReference>
<proteinExistence type="predicted"/>
<dbReference type="GO" id="GO:0031505">
    <property type="term" value="P:fungal-type cell wall organization"/>
    <property type="evidence" value="ECO:0007669"/>
    <property type="project" value="InterPro"/>
</dbReference>
<sequence>MSLLQLVARCLALLNLLVFINARETLTTTDIVGSTIKLEVEDAVLKAVTPGIPYTSTITSLSGAVTEYIQTIITPTSTGKTTAPAAKTSSGSSTSSVASTKVAALVYPYTTTITATSGGVTLYISTVVTGSGSGSTATVISPSASSKASSVSSSSTTTLPATSYTYTGTNPDPSSNFTVPPKSPVTTLSLDLYYTVTDGSKVYTSRRDATSIWVTVTTNSGVAVVRTTYVQRFTSQYTVMKSPSSGSIGLGTITGTVGVVKTTAIAEGSGSSTTTDSKVVKIASANSADNKFVVSKIPMIVSFLSIFFISLL</sequence>
<evidence type="ECO:0000313" key="3">
    <source>
        <dbReference type="EMBL" id="CCE61119.1"/>
    </source>
</evidence>
<dbReference type="HOGENOM" id="CLU_891920_0_0_1"/>
<dbReference type="RefSeq" id="XP_003683553.1">
    <property type="nucleotide sequence ID" value="XM_003683505.1"/>
</dbReference>
<dbReference type="eggNOG" id="ENOG502S1TV">
    <property type="taxonomic scope" value="Eukaryota"/>
</dbReference>
<feature type="chain" id="PRO_5003508618" description="Protein KRE1" evidence="2">
    <location>
        <begin position="23"/>
        <end position="312"/>
    </location>
</feature>
<dbReference type="EMBL" id="HE612856">
    <property type="protein sequence ID" value="CCE61119.1"/>
    <property type="molecule type" value="Genomic_DNA"/>
</dbReference>
<feature type="compositionally biased region" description="Low complexity" evidence="1">
    <location>
        <begin position="146"/>
        <end position="169"/>
    </location>
</feature>
<gene>
    <name evidence="3" type="primary">TPHA0A00340</name>
    <name evidence="3" type="ordered locus">TPHA_0A00340</name>
</gene>
<dbReference type="GeneID" id="11532216"/>
<dbReference type="STRING" id="1071381.G8BMJ1"/>
<feature type="region of interest" description="Disordered" evidence="1">
    <location>
        <begin position="146"/>
        <end position="180"/>
    </location>
</feature>
<keyword evidence="2" id="KW-0732">Signal</keyword>
<keyword evidence="4" id="KW-1185">Reference proteome</keyword>
<feature type="compositionally biased region" description="Polar residues" evidence="1">
    <location>
        <begin position="170"/>
        <end position="180"/>
    </location>
</feature>
<dbReference type="Pfam" id="PF17056">
    <property type="entry name" value="KRE1"/>
    <property type="match status" value="1"/>
</dbReference>
<name>G8BMJ1_TETPH</name>
<organism evidence="3 4">
    <name type="scientific">Tetrapisispora phaffii (strain ATCC 24235 / CBS 4417 / NBRC 1672 / NRRL Y-8282 / UCD 70-5)</name>
    <name type="common">Yeast</name>
    <name type="synonym">Fabospora phaffii</name>
    <dbReference type="NCBI Taxonomy" id="1071381"/>
    <lineage>
        <taxon>Eukaryota</taxon>
        <taxon>Fungi</taxon>
        <taxon>Dikarya</taxon>
        <taxon>Ascomycota</taxon>
        <taxon>Saccharomycotina</taxon>
        <taxon>Saccharomycetes</taxon>
        <taxon>Saccharomycetales</taxon>
        <taxon>Saccharomycetaceae</taxon>
        <taxon>Tetrapisispora</taxon>
    </lineage>
</organism>
<dbReference type="OrthoDB" id="5406216at2759"/>
<accession>G8BMJ1</accession>
<dbReference type="AlphaFoldDB" id="G8BMJ1"/>
<reference evidence="3 4" key="1">
    <citation type="journal article" date="2011" name="Proc. Natl. Acad. Sci. U.S.A.">
        <title>Evolutionary erosion of yeast sex chromosomes by mating-type switching accidents.</title>
        <authorList>
            <person name="Gordon J.L."/>
            <person name="Armisen D."/>
            <person name="Proux-Wera E."/>
            <person name="Oheigeartaigh S.S."/>
            <person name="Byrne K.P."/>
            <person name="Wolfe K.H."/>
        </authorList>
    </citation>
    <scope>NUCLEOTIDE SEQUENCE [LARGE SCALE GENOMIC DNA]</scope>
    <source>
        <strain evidence="4">ATCC 24235 / CBS 4417 / NBRC 1672 / NRRL Y-8282 / UCD 70-5</strain>
    </source>
</reference>
<evidence type="ECO:0000256" key="2">
    <source>
        <dbReference type="SAM" id="SignalP"/>
    </source>
</evidence>
<protein>
    <recommendedName>
        <fullName evidence="5">Protein KRE1</fullName>
    </recommendedName>
</protein>
<dbReference type="KEGG" id="tpf:TPHA_0A00340"/>
<evidence type="ECO:0008006" key="5">
    <source>
        <dbReference type="Google" id="ProtNLM"/>
    </source>
</evidence>
<dbReference type="InterPro" id="IPR031452">
    <property type="entry name" value="Kre1"/>
</dbReference>
<evidence type="ECO:0000313" key="4">
    <source>
        <dbReference type="Proteomes" id="UP000005666"/>
    </source>
</evidence>
<evidence type="ECO:0000256" key="1">
    <source>
        <dbReference type="SAM" id="MobiDB-lite"/>
    </source>
</evidence>